<evidence type="ECO:0000256" key="2">
    <source>
        <dbReference type="SAM" id="Phobius"/>
    </source>
</evidence>
<proteinExistence type="predicted"/>
<feature type="compositionally biased region" description="Low complexity" evidence="1">
    <location>
        <begin position="171"/>
        <end position="185"/>
    </location>
</feature>
<protein>
    <submittedName>
        <fullName evidence="3">Tetratricopeptide repeat protein</fullName>
    </submittedName>
</protein>
<evidence type="ECO:0000313" key="3">
    <source>
        <dbReference type="EMBL" id="QPC81207.1"/>
    </source>
</evidence>
<sequence length="349" mass="37232">MPDSGETLYEAYQLVEKGDLAQARALIEPLLDSDPTNEDALWIYAHAAEDKEAGQNALRRLSRLNPDYPGLQTLLADTGVVTTQARTSTPVVDEPILEPDLSESVSPNYAYDIDSDLDDIDAELAEDESGRSGRSFLYLILAGLVVVVIVLLLLNAAASSNTPSQVADNATQTSEPITSEPTSEEMVPIQPESTVANMTTEEPTPTMESMSVDVTDVEATDEAIEPTTAAQNVDESMSGEFASIEALLADQALAEDGIVMSQTALGDTLMINICSLPGPDATPHIREVFETLGQEPEETLAGAAAIGVGLTDCATNTLFRTVGVSTSDARDFANGTLDSREFEALWRPF</sequence>
<gene>
    <name evidence="3" type="ORF">G4Y79_16015</name>
</gene>
<organism evidence="3 4">
    <name type="scientific">Phototrophicus methaneseepsis</name>
    <dbReference type="NCBI Taxonomy" id="2710758"/>
    <lineage>
        <taxon>Bacteria</taxon>
        <taxon>Bacillati</taxon>
        <taxon>Chloroflexota</taxon>
        <taxon>Candidatus Thermofontia</taxon>
        <taxon>Phototrophicales</taxon>
        <taxon>Phototrophicaceae</taxon>
        <taxon>Phototrophicus</taxon>
    </lineage>
</organism>
<evidence type="ECO:0000256" key="1">
    <source>
        <dbReference type="SAM" id="MobiDB-lite"/>
    </source>
</evidence>
<dbReference type="KEGG" id="pmet:G4Y79_16015"/>
<evidence type="ECO:0000313" key="4">
    <source>
        <dbReference type="Proteomes" id="UP000594468"/>
    </source>
</evidence>
<reference evidence="3 4" key="1">
    <citation type="submission" date="2020-02" db="EMBL/GenBank/DDBJ databases">
        <authorList>
            <person name="Zheng R.K."/>
            <person name="Sun C.M."/>
        </authorList>
    </citation>
    <scope>NUCLEOTIDE SEQUENCE [LARGE SCALE GENOMIC DNA]</scope>
    <source>
        <strain evidence="4">rifampicinis</strain>
    </source>
</reference>
<accession>A0A7S8ID52</accession>
<dbReference type="SUPFAM" id="SSF48452">
    <property type="entry name" value="TPR-like"/>
    <property type="match status" value="1"/>
</dbReference>
<dbReference type="RefSeq" id="WP_195169280.1">
    <property type="nucleotide sequence ID" value="NZ_CP062983.1"/>
</dbReference>
<keyword evidence="2" id="KW-0812">Transmembrane</keyword>
<name>A0A7S8ID52_9CHLR</name>
<dbReference type="InterPro" id="IPR011990">
    <property type="entry name" value="TPR-like_helical_dom_sf"/>
</dbReference>
<feature type="region of interest" description="Disordered" evidence="1">
    <location>
        <begin position="162"/>
        <end position="191"/>
    </location>
</feature>
<dbReference type="Proteomes" id="UP000594468">
    <property type="component" value="Chromosome"/>
</dbReference>
<keyword evidence="2" id="KW-1133">Transmembrane helix</keyword>
<keyword evidence="4" id="KW-1185">Reference proteome</keyword>
<keyword evidence="2" id="KW-0472">Membrane</keyword>
<dbReference type="EMBL" id="CP062983">
    <property type="protein sequence ID" value="QPC81207.1"/>
    <property type="molecule type" value="Genomic_DNA"/>
</dbReference>
<feature type="transmembrane region" description="Helical" evidence="2">
    <location>
        <begin position="136"/>
        <end position="158"/>
    </location>
</feature>
<dbReference type="AlphaFoldDB" id="A0A7S8ID52"/>